<keyword evidence="9 14" id="KW-1133">Transmembrane helix</keyword>
<dbReference type="InterPro" id="IPR016174">
    <property type="entry name" value="Di-haem_cyt_TM"/>
</dbReference>
<evidence type="ECO:0000256" key="6">
    <source>
        <dbReference type="ARBA" id="ARBA00022692"/>
    </source>
</evidence>
<dbReference type="SUPFAM" id="SSF81342">
    <property type="entry name" value="Transmembrane di-heme cytochromes"/>
    <property type="match status" value="1"/>
</dbReference>
<comment type="subcellular location">
    <subcellularLocation>
        <location evidence="2">Cell membrane</location>
        <topology evidence="2">Multi-pass membrane protein</topology>
    </subcellularLocation>
</comment>
<feature type="transmembrane region" description="Helical" evidence="14">
    <location>
        <begin position="29"/>
        <end position="51"/>
    </location>
</feature>
<protein>
    <submittedName>
        <fullName evidence="16">Cytochrome b</fullName>
    </submittedName>
</protein>
<feature type="transmembrane region" description="Helical" evidence="14">
    <location>
        <begin position="156"/>
        <end position="178"/>
    </location>
</feature>
<keyword evidence="10" id="KW-0408">Iron</keyword>
<comment type="cofactor">
    <cofactor evidence="1">
        <name>heme b</name>
        <dbReference type="ChEBI" id="CHEBI:60344"/>
    </cofactor>
</comment>
<dbReference type="Gene3D" id="1.20.120.1770">
    <property type="match status" value="1"/>
</dbReference>
<evidence type="ECO:0000256" key="4">
    <source>
        <dbReference type="ARBA" id="ARBA00022475"/>
    </source>
</evidence>
<feature type="region of interest" description="Disordered" evidence="13">
    <location>
        <begin position="1"/>
        <end position="20"/>
    </location>
</feature>
<sequence length="188" mass="20969">MSETLEAGPQTTSAPHLPPPHRHAGTTRLLHWLIAALVLMTWPLGIVIQFVKSDVALNFYILHESLGFLVLWLMLVRVGNKLTAQKPPAEGPFLERMAASAVHGLLYAFLIIMPLSGFLATNAHGFPLKWFGVLTVWSPIGKSPDIAWTLSAIHEWSAWILLGLFILHFGAVIFHHVIKRDTTLYRIV</sequence>
<gene>
    <name evidence="16" type="ORF">V6575_09055</name>
</gene>
<dbReference type="Proteomes" id="UP001385499">
    <property type="component" value="Unassembled WGS sequence"/>
</dbReference>
<evidence type="ECO:0000256" key="9">
    <source>
        <dbReference type="ARBA" id="ARBA00022989"/>
    </source>
</evidence>
<proteinExistence type="inferred from homology"/>
<evidence type="ECO:0000256" key="14">
    <source>
        <dbReference type="SAM" id="Phobius"/>
    </source>
</evidence>
<feature type="transmembrane region" description="Helical" evidence="14">
    <location>
        <begin position="57"/>
        <end position="76"/>
    </location>
</feature>
<dbReference type="PANTHER" id="PTHR30529">
    <property type="entry name" value="CYTOCHROME B561"/>
    <property type="match status" value="1"/>
</dbReference>
<keyword evidence="11 14" id="KW-0472">Membrane</keyword>
<dbReference type="RefSeq" id="WP_340273979.1">
    <property type="nucleotide sequence ID" value="NZ_JBAKIA010000005.1"/>
</dbReference>
<comment type="similarity">
    <text evidence="12">Belongs to the cytochrome b561 family.</text>
</comment>
<evidence type="ECO:0000256" key="13">
    <source>
        <dbReference type="SAM" id="MobiDB-lite"/>
    </source>
</evidence>
<feature type="compositionally biased region" description="Polar residues" evidence="13">
    <location>
        <begin position="1"/>
        <end position="14"/>
    </location>
</feature>
<dbReference type="PANTHER" id="PTHR30529:SF7">
    <property type="entry name" value="CYTOCHROME B561 BACTERIAL_NI-HYDROGENASE DOMAIN-CONTAINING PROTEIN"/>
    <property type="match status" value="1"/>
</dbReference>
<evidence type="ECO:0000256" key="3">
    <source>
        <dbReference type="ARBA" id="ARBA00022448"/>
    </source>
</evidence>
<evidence type="ECO:0000256" key="5">
    <source>
        <dbReference type="ARBA" id="ARBA00022617"/>
    </source>
</evidence>
<evidence type="ECO:0000256" key="11">
    <source>
        <dbReference type="ARBA" id="ARBA00023136"/>
    </source>
</evidence>
<dbReference type="InterPro" id="IPR052168">
    <property type="entry name" value="Cytochrome_b561_oxidase"/>
</dbReference>
<keyword evidence="8" id="KW-0249">Electron transport</keyword>
<keyword evidence="4" id="KW-1003">Cell membrane</keyword>
<keyword evidence="6 14" id="KW-0812">Transmembrane</keyword>
<accession>A0ABU8TJA0</accession>
<evidence type="ECO:0000256" key="8">
    <source>
        <dbReference type="ARBA" id="ARBA00022982"/>
    </source>
</evidence>
<dbReference type="InterPro" id="IPR011577">
    <property type="entry name" value="Cyt_b561_bac/Ni-Hgenase"/>
</dbReference>
<keyword evidence="17" id="KW-1185">Reference proteome</keyword>
<keyword evidence="3" id="KW-0813">Transport</keyword>
<organism evidence="16 17">
    <name type="scientific">Roseibium algae</name>
    <dbReference type="NCBI Taxonomy" id="3123038"/>
    <lineage>
        <taxon>Bacteria</taxon>
        <taxon>Pseudomonadati</taxon>
        <taxon>Pseudomonadota</taxon>
        <taxon>Alphaproteobacteria</taxon>
        <taxon>Hyphomicrobiales</taxon>
        <taxon>Stappiaceae</taxon>
        <taxon>Roseibium</taxon>
    </lineage>
</organism>
<evidence type="ECO:0000256" key="12">
    <source>
        <dbReference type="ARBA" id="ARBA00037975"/>
    </source>
</evidence>
<name>A0ABU8TJA0_9HYPH</name>
<feature type="transmembrane region" description="Helical" evidence="14">
    <location>
        <begin position="97"/>
        <end position="120"/>
    </location>
</feature>
<evidence type="ECO:0000256" key="10">
    <source>
        <dbReference type="ARBA" id="ARBA00023004"/>
    </source>
</evidence>
<keyword evidence="7" id="KW-0479">Metal-binding</keyword>
<evidence type="ECO:0000256" key="2">
    <source>
        <dbReference type="ARBA" id="ARBA00004651"/>
    </source>
</evidence>
<evidence type="ECO:0000256" key="1">
    <source>
        <dbReference type="ARBA" id="ARBA00001970"/>
    </source>
</evidence>
<keyword evidence="5" id="KW-0349">Heme</keyword>
<comment type="caution">
    <text evidence="16">The sequence shown here is derived from an EMBL/GenBank/DDBJ whole genome shotgun (WGS) entry which is preliminary data.</text>
</comment>
<evidence type="ECO:0000313" key="17">
    <source>
        <dbReference type="Proteomes" id="UP001385499"/>
    </source>
</evidence>
<evidence type="ECO:0000259" key="15">
    <source>
        <dbReference type="Pfam" id="PF01292"/>
    </source>
</evidence>
<dbReference type="Pfam" id="PF01292">
    <property type="entry name" value="Ni_hydr_CYTB"/>
    <property type="match status" value="1"/>
</dbReference>
<evidence type="ECO:0000256" key="7">
    <source>
        <dbReference type="ARBA" id="ARBA00022723"/>
    </source>
</evidence>
<feature type="domain" description="Cytochrome b561 bacterial/Ni-hydrogenase" evidence="15">
    <location>
        <begin position="22"/>
        <end position="187"/>
    </location>
</feature>
<evidence type="ECO:0000313" key="16">
    <source>
        <dbReference type="EMBL" id="MEJ8474239.1"/>
    </source>
</evidence>
<reference evidence="16 17" key="1">
    <citation type="submission" date="2024-02" db="EMBL/GenBank/DDBJ databases">
        <title>Roseibium algae sp. nov., isolated from marine alga (Grateloupia sp.), showing potential in myo-inositol conversion.</title>
        <authorList>
            <person name="Wang Y."/>
        </authorList>
    </citation>
    <scope>NUCLEOTIDE SEQUENCE [LARGE SCALE GENOMIC DNA]</scope>
    <source>
        <strain evidence="16 17">H3510</strain>
    </source>
</reference>
<dbReference type="EMBL" id="JBAKIA010000005">
    <property type="protein sequence ID" value="MEJ8474239.1"/>
    <property type="molecule type" value="Genomic_DNA"/>
</dbReference>